<reference evidence="1 2" key="1">
    <citation type="journal article" date="2023" name="J. Hered.">
        <title>Chromosome-level genome of the wood stork (Mycteria americana) provides insight into avian chromosome evolution.</title>
        <authorList>
            <person name="Flamio R. Jr."/>
            <person name="Ramstad K.M."/>
        </authorList>
    </citation>
    <scope>NUCLEOTIDE SEQUENCE [LARGE SCALE GENOMIC DNA]</scope>
    <source>
        <strain evidence="1">JAX WOST 10</strain>
    </source>
</reference>
<protein>
    <submittedName>
        <fullName evidence="1">Uncharacterized protein</fullName>
    </submittedName>
</protein>
<dbReference type="EMBL" id="JAUNZN010000009">
    <property type="protein sequence ID" value="KAK4816839.1"/>
    <property type="molecule type" value="Genomic_DNA"/>
</dbReference>
<dbReference type="Gene3D" id="3.30.40.10">
    <property type="entry name" value="Zinc/RING finger domain, C3HC4 (zinc finger)"/>
    <property type="match status" value="1"/>
</dbReference>
<dbReference type="InterPro" id="IPR013083">
    <property type="entry name" value="Znf_RING/FYVE/PHD"/>
</dbReference>
<gene>
    <name evidence="1" type="ORF">QYF61_023903</name>
</gene>
<accession>A0AAN7MZR0</accession>
<dbReference type="AlphaFoldDB" id="A0AAN7MZR0"/>
<organism evidence="1 2">
    <name type="scientific">Mycteria americana</name>
    <name type="common">Wood stork</name>
    <dbReference type="NCBI Taxonomy" id="33587"/>
    <lineage>
        <taxon>Eukaryota</taxon>
        <taxon>Metazoa</taxon>
        <taxon>Chordata</taxon>
        <taxon>Craniata</taxon>
        <taxon>Vertebrata</taxon>
        <taxon>Euteleostomi</taxon>
        <taxon>Archelosauria</taxon>
        <taxon>Archosauria</taxon>
        <taxon>Dinosauria</taxon>
        <taxon>Saurischia</taxon>
        <taxon>Theropoda</taxon>
        <taxon>Coelurosauria</taxon>
        <taxon>Aves</taxon>
        <taxon>Neognathae</taxon>
        <taxon>Neoaves</taxon>
        <taxon>Aequornithes</taxon>
        <taxon>Ciconiiformes</taxon>
        <taxon>Ciconiidae</taxon>
        <taxon>Mycteria</taxon>
    </lineage>
</organism>
<keyword evidence="2" id="KW-1185">Reference proteome</keyword>
<comment type="caution">
    <text evidence="1">The sequence shown here is derived from an EMBL/GenBank/DDBJ whole genome shotgun (WGS) entry which is preliminary data.</text>
</comment>
<dbReference type="Proteomes" id="UP001333110">
    <property type="component" value="Unassembled WGS sequence"/>
</dbReference>
<evidence type="ECO:0000313" key="1">
    <source>
        <dbReference type="EMBL" id="KAK4816839.1"/>
    </source>
</evidence>
<sequence length="147" mass="15714">MPGLLLSVSAMSGGLSKALVSAGLCFGGSWQQFSVPVPEAVGCVSLAAAGKQLLPSALPSLMQHIQTMAAASDWTCPISCKARSDLAYVIPRLHQVCFSCVIRWTSRKPDCSLYRGPVQSIKFSVRVKDYFLEYINMPAAEPSDASS</sequence>
<proteinExistence type="predicted"/>
<name>A0AAN7MZR0_MYCAM</name>
<evidence type="ECO:0000313" key="2">
    <source>
        <dbReference type="Proteomes" id="UP001333110"/>
    </source>
</evidence>